<dbReference type="EMBL" id="BK015712">
    <property type="protein sequence ID" value="DAE21435.1"/>
    <property type="molecule type" value="Genomic_DNA"/>
</dbReference>
<name>A0A8S5QRJ4_9CAUD</name>
<protein>
    <submittedName>
        <fullName evidence="1">Baseplate wedge protein</fullName>
    </submittedName>
</protein>
<organism evidence="1">
    <name type="scientific">Myoviridae sp. ctgXL3</name>
    <dbReference type="NCBI Taxonomy" id="2826681"/>
    <lineage>
        <taxon>Viruses</taxon>
        <taxon>Duplodnaviria</taxon>
        <taxon>Heunggongvirae</taxon>
        <taxon>Uroviricota</taxon>
        <taxon>Caudoviricetes</taxon>
    </lineage>
</organism>
<proteinExistence type="predicted"/>
<accession>A0A8S5QRJ4</accession>
<sequence>MSNVGNNMLDYTNRDYESVRNDLVSTLPKYLPEYTDTSELDPGIVILELISRGIDILNFYQDSQANEVFLQYAQQRENILANSYSLGYTPAEATPSIFDLVFVLNSVQKQAVTIPMGFKVHTVKTEVDSEVYFETTKDLVIPAGSLGNEKDTSGNYLYTVEAIQGQTIESELVGTSTGAENQEFTLAYAPVIYTSVSLLINEGTGFTQWDRVDNFIDSLPDSKHFRVVLNMDNKAKIIFGNGVSGKIPKPYKNGIYAYYRIGGGTIGNVGENTITEMNTRPAVVKECFNPKRARVQATDKETNDEVRINAPKYNMTKYAPVREEDHSYLVLKEFKTKLKFASAIRDPDDVDLIDLYVLVREEYSDTFTLDDTLKAEIESYFAECQIVGCKLKAYPPTYKSIGLDCTLEVKDTFLRDEVKANVEQYLRQYFKIGYYDFGQELSLTDLEGLVSTNIDGIRVFRINTTPLTIVPAKSEILTLGSLTISATGGAKVVTN</sequence>
<evidence type="ECO:0000313" key="1">
    <source>
        <dbReference type="EMBL" id="DAE21435.1"/>
    </source>
</evidence>
<reference evidence="1" key="1">
    <citation type="journal article" date="2021" name="Proc. Natl. Acad. Sci. U.S.A.">
        <title>A Catalog of Tens of Thousands of Viruses from Human Metagenomes Reveals Hidden Associations with Chronic Diseases.</title>
        <authorList>
            <person name="Tisza M.J."/>
            <person name="Buck C.B."/>
        </authorList>
    </citation>
    <scope>NUCLEOTIDE SEQUENCE</scope>
    <source>
        <strain evidence="1">CtgXL3</strain>
    </source>
</reference>